<dbReference type="Gene3D" id="3.10.450.160">
    <property type="entry name" value="inner membrane protein cigr"/>
    <property type="match status" value="1"/>
</dbReference>
<evidence type="ECO:0000256" key="1">
    <source>
        <dbReference type="SAM" id="MobiDB-lite"/>
    </source>
</evidence>
<name>A0A1S8YHW7_9GAMM</name>
<gene>
    <name evidence="3" type="ORF">BTJ39_17515</name>
</gene>
<feature type="region of interest" description="Disordered" evidence="1">
    <location>
        <begin position="29"/>
        <end position="96"/>
    </location>
</feature>
<comment type="caution">
    <text evidence="3">The sequence shown here is derived from an EMBL/GenBank/DDBJ whole genome shotgun (WGS) entry which is preliminary data.</text>
</comment>
<dbReference type="AlphaFoldDB" id="A0A1S8YHW7"/>
<feature type="compositionally biased region" description="Polar residues" evidence="1">
    <location>
        <begin position="72"/>
        <end position="82"/>
    </location>
</feature>
<proteinExistence type="predicted"/>
<dbReference type="EMBL" id="MRUL01000014">
    <property type="protein sequence ID" value="OON38654.1"/>
    <property type="molecule type" value="Genomic_DNA"/>
</dbReference>
<evidence type="ECO:0000256" key="2">
    <source>
        <dbReference type="SAM" id="SignalP"/>
    </source>
</evidence>
<dbReference type="InterPro" id="IPR024572">
    <property type="entry name" value="RcnB"/>
</dbReference>
<dbReference type="OrthoDB" id="6538939at2"/>
<dbReference type="RefSeq" id="WP_078003978.1">
    <property type="nucleotide sequence ID" value="NZ_MRUL01000014.1"/>
</dbReference>
<evidence type="ECO:0008006" key="5">
    <source>
        <dbReference type="Google" id="ProtNLM"/>
    </source>
</evidence>
<organism evidence="3 4">
    <name type="scientific">Izhakiella australiensis</name>
    <dbReference type="NCBI Taxonomy" id="1926881"/>
    <lineage>
        <taxon>Bacteria</taxon>
        <taxon>Pseudomonadati</taxon>
        <taxon>Pseudomonadota</taxon>
        <taxon>Gammaproteobacteria</taxon>
        <taxon>Enterobacterales</taxon>
        <taxon>Erwiniaceae</taxon>
        <taxon>Izhakiella</taxon>
    </lineage>
</organism>
<feature type="signal peptide" evidence="2">
    <location>
        <begin position="1"/>
        <end position="26"/>
    </location>
</feature>
<sequence length="172" mass="19023">MHKTKKALFTALIFSAVLPLTSCAKASNEQAEGQQAAPVDQAQSDASQQNNAQNDAAQAPTQQQQAEQPQSLPHSVQEQNGATPGDSHEQVPGPQNDYEVKTFFADYKKYTIGDIVPQLYRTKPYYITDYKVRHLPAPQPDSHWTYMGGNYVLISNAEGKILQAKAGDIFYH</sequence>
<keyword evidence="2" id="KW-0732">Signal</keyword>
<accession>A0A1S8YHW7</accession>
<reference evidence="3 4" key="1">
    <citation type="submission" date="2016-12" db="EMBL/GenBank/DDBJ databases">
        <title>Izhakiella australiana sp. nov. of genus Izhakiella isolated from Australian desert.</title>
        <authorList>
            <person name="Ji M."/>
        </authorList>
    </citation>
    <scope>NUCLEOTIDE SEQUENCE [LARGE SCALE GENOMIC DNA]</scope>
    <source>
        <strain evidence="3 4">D4N98</strain>
    </source>
</reference>
<evidence type="ECO:0000313" key="4">
    <source>
        <dbReference type="Proteomes" id="UP000190667"/>
    </source>
</evidence>
<keyword evidence="4" id="KW-1185">Reference proteome</keyword>
<feature type="chain" id="PRO_5012436295" description="Nickel/cobalt homeostasis protein RcnB" evidence="2">
    <location>
        <begin position="27"/>
        <end position="172"/>
    </location>
</feature>
<dbReference type="Proteomes" id="UP000190667">
    <property type="component" value="Unassembled WGS sequence"/>
</dbReference>
<protein>
    <recommendedName>
        <fullName evidence="5">Nickel/cobalt homeostasis protein RcnB</fullName>
    </recommendedName>
</protein>
<dbReference type="Pfam" id="PF11776">
    <property type="entry name" value="RcnB"/>
    <property type="match status" value="1"/>
</dbReference>
<evidence type="ECO:0000313" key="3">
    <source>
        <dbReference type="EMBL" id="OON38654.1"/>
    </source>
</evidence>
<feature type="compositionally biased region" description="Low complexity" evidence="1">
    <location>
        <begin position="34"/>
        <end position="71"/>
    </location>
</feature>